<keyword evidence="1" id="KW-0472">Membrane</keyword>
<reference evidence="2 3" key="1">
    <citation type="journal article" date="2015" name="Nature">
        <title>rRNA introns, odd ribosomes, and small enigmatic genomes across a large radiation of phyla.</title>
        <authorList>
            <person name="Brown C.T."/>
            <person name="Hug L.A."/>
            <person name="Thomas B.C."/>
            <person name="Sharon I."/>
            <person name="Castelle C.J."/>
            <person name="Singh A."/>
            <person name="Wilkins M.J."/>
            <person name="Williams K.H."/>
            <person name="Banfield J.F."/>
        </authorList>
    </citation>
    <scope>NUCLEOTIDE SEQUENCE [LARGE SCALE GENOMIC DNA]</scope>
</reference>
<dbReference type="AlphaFoldDB" id="A0A0G1RNL1"/>
<keyword evidence="1" id="KW-1133">Transmembrane helix</keyword>
<evidence type="ECO:0000313" key="2">
    <source>
        <dbReference type="EMBL" id="KKU22510.1"/>
    </source>
</evidence>
<protein>
    <submittedName>
        <fullName evidence="2">Uncharacterized protein</fullName>
    </submittedName>
</protein>
<name>A0A0G1RNL1_9BACT</name>
<dbReference type="Proteomes" id="UP000034107">
    <property type="component" value="Unassembled WGS sequence"/>
</dbReference>
<organism evidence="2 3">
    <name type="scientific">Candidatus Nomurabacteria bacterium GW2011_GWA1_46_11</name>
    <dbReference type="NCBI Taxonomy" id="1618732"/>
    <lineage>
        <taxon>Bacteria</taxon>
        <taxon>Candidatus Nomuraibacteriota</taxon>
    </lineage>
</organism>
<accession>A0A0G1RNL1</accession>
<sequence>MRKIRPPNMPRWQWNKKLYDDLILDEKELTRTRNLDSEANKMADTFKHWLGIIITVVIMLVIIAMIGLSLSGSPDNSCGQGYHWVEDFRGINSGCTPD</sequence>
<comment type="caution">
    <text evidence="2">The sequence shown here is derived from an EMBL/GenBank/DDBJ whole genome shotgun (WGS) entry which is preliminary data.</text>
</comment>
<evidence type="ECO:0000313" key="3">
    <source>
        <dbReference type="Proteomes" id="UP000034107"/>
    </source>
</evidence>
<dbReference type="EMBL" id="LCLS01000001">
    <property type="protein sequence ID" value="KKU22510.1"/>
    <property type="molecule type" value="Genomic_DNA"/>
</dbReference>
<evidence type="ECO:0000256" key="1">
    <source>
        <dbReference type="SAM" id="Phobius"/>
    </source>
</evidence>
<gene>
    <name evidence="2" type="ORF">UX31_C0001G0028</name>
</gene>
<feature type="transmembrane region" description="Helical" evidence="1">
    <location>
        <begin position="49"/>
        <end position="70"/>
    </location>
</feature>
<proteinExistence type="predicted"/>
<keyword evidence="1" id="KW-0812">Transmembrane</keyword>